<dbReference type="InterPro" id="IPR008920">
    <property type="entry name" value="TF_FadR/GntR_C"/>
</dbReference>
<evidence type="ECO:0000256" key="3">
    <source>
        <dbReference type="ARBA" id="ARBA00023163"/>
    </source>
</evidence>
<dbReference type="Gene3D" id="1.10.10.10">
    <property type="entry name" value="Winged helix-like DNA-binding domain superfamily/Winged helix DNA-binding domain"/>
    <property type="match status" value="1"/>
</dbReference>
<gene>
    <name evidence="5" type="ORF">ACFFF6_00840</name>
</gene>
<comment type="caution">
    <text evidence="5">The sequence shown here is derived from an EMBL/GenBank/DDBJ whole genome shotgun (WGS) entry which is preliminary data.</text>
</comment>
<keyword evidence="1" id="KW-0805">Transcription regulation</keyword>
<dbReference type="CDD" id="cd07377">
    <property type="entry name" value="WHTH_GntR"/>
    <property type="match status" value="1"/>
</dbReference>
<organism evidence="5 6">
    <name type="scientific">Brachybacterium hainanense</name>
    <dbReference type="NCBI Taxonomy" id="1541174"/>
    <lineage>
        <taxon>Bacteria</taxon>
        <taxon>Bacillati</taxon>
        <taxon>Actinomycetota</taxon>
        <taxon>Actinomycetes</taxon>
        <taxon>Micrococcales</taxon>
        <taxon>Dermabacteraceae</taxon>
        <taxon>Brachybacterium</taxon>
    </lineage>
</organism>
<keyword evidence="6" id="KW-1185">Reference proteome</keyword>
<dbReference type="Proteomes" id="UP001589793">
    <property type="component" value="Unassembled WGS sequence"/>
</dbReference>
<accession>A0ABV6R699</accession>
<dbReference type="InterPro" id="IPR000524">
    <property type="entry name" value="Tscrpt_reg_HTH_GntR"/>
</dbReference>
<dbReference type="Pfam" id="PF07729">
    <property type="entry name" value="FCD"/>
    <property type="match status" value="1"/>
</dbReference>
<evidence type="ECO:0000256" key="1">
    <source>
        <dbReference type="ARBA" id="ARBA00023015"/>
    </source>
</evidence>
<dbReference type="PANTHER" id="PTHR43537:SF44">
    <property type="entry name" value="GNTR FAMILY REGULATORY PROTEIN"/>
    <property type="match status" value="1"/>
</dbReference>
<dbReference type="SMART" id="SM00345">
    <property type="entry name" value="HTH_GNTR"/>
    <property type="match status" value="1"/>
</dbReference>
<evidence type="ECO:0000313" key="6">
    <source>
        <dbReference type="Proteomes" id="UP001589793"/>
    </source>
</evidence>
<dbReference type="InterPro" id="IPR036390">
    <property type="entry name" value="WH_DNA-bd_sf"/>
</dbReference>
<dbReference type="Pfam" id="PF00392">
    <property type="entry name" value="GntR"/>
    <property type="match status" value="1"/>
</dbReference>
<dbReference type="EMBL" id="JBHLSV010000001">
    <property type="protein sequence ID" value="MFC0672495.1"/>
    <property type="molecule type" value="Genomic_DNA"/>
</dbReference>
<keyword evidence="3" id="KW-0804">Transcription</keyword>
<dbReference type="SMART" id="SM00895">
    <property type="entry name" value="FCD"/>
    <property type="match status" value="1"/>
</dbReference>
<dbReference type="InterPro" id="IPR011711">
    <property type="entry name" value="GntR_C"/>
</dbReference>
<dbReference type="PRINTS" id="PR00035">
    <property type="entry name" value="HTHGNTR"/>
</dbReference>
<proteinExistence type="predicted"/>
<dbReference type="PANTHER" id="PTHR43537">
    <property type="entry name" value="TRANSCRIPTIONAL REGULATOR, GNTR FAMILY"/>
    <property type="match status" value="1"/>
</dbReference>
<protein>
    <submittedName>
        <fullName evidence="5">FadR/GntR family transcriptional regulator</fullName>
    </submittedName>
</protein>
<dbReference type="SUPFAM" id="SSF46785">
    <property type="entry name" value="Winged helix' DNA-binding domain"/>
    <property type="match status" value="1"/>
</dbReference>
<evidence type="ECO:0000313" key="5">
    <source>
        <dbReference type="EMBL" id="MFC0672495.1"/>
    </source>
</evidence>
<dbReference type="RefSeq" id="WP_376977319.1">
    <property type="nucleotide sequence ID" value="NZ_JBHLSV010000001.1"/>
</dbReference>
<dbReference type="Gene3D" id="1.20.120.530">
    <property type="entry name" value="GntR ligand-binding domain-like"/>
    <property type="match status" value="1"/>
</dbReference>
<sequence>MVRRLLVEDVLDGLRERIIAGEFPVDSPLPGELELVGQYEVSRVTVREAIKVLHAQGLVRAERGRGTFVNPMRRWTSLPAVVRALGAQGDPRQVSLDLLEMRRVLEGGAAELAAQRIGSEELTALARLLETMRGASAAADVEAFVRADLGFHAEILAASGNAFLPVLMEPLSAVLAAARAQTSAVPEIQAHAIEEHARILAALAGGDGAAARTAMDAHMQQTAEDLSRYIIA</sequence>
<keyword evidence="2" id="KW-0238">DNA-binding</keyword>
<feature type="domain" description="HTH gntR-type" evidence="4">
    <location>
        <begin position="4"/>
        <end position="72"/>
    </location>
</feature>
<name>A0ABV6R699_9MICO</name>
<evidence type="ECO:0000259" key="4">
    <source>
        <dbReference type="PROSITE" id="PS50949"/>
    </source>
</evidence>
<reference evidence="5 6" key="1">
    <citation type="submission" date="2024-09" db="EMBL/GenBank/DDBJ databases">
        <authorList>
            <person name="Sun Q."/>
            <person name="Mori K."/>
        </authorList>
    </citation>
    <scope>NUCLEOTIDE SEQUENCE [LARGE SCALE GENOMIC DNA]</scope>
    <source>
        <strain evidence="5 6">CICC 10874</strain>
    </source>
</reference>
<dbReference type="PROSITE" id="PS50949">
    <property type="entry name" value="HTH_GNTR"/>
    <property type="match status" value="1"/>
</dbReference>
<dbReference type="SUPFAM" id="SSF48008">
    <property type="entry name" value="GntR ligand-binding domain-like"/>
    <property type="match status" value="1"/>
</dbReference>
<evidence type="ECO:0000256" key="2">
    <source>
        <dbReference type="ARBA" id="ARBA00023125"/>
    </source>
</evidence>
<dbReference type="InterPro" id="IPR036388">
    <property type="entry name" value="WH-like_DNA-bd_sf"/>
</dbReference>